<evidence type="ECO:0000313" key="2">
    <source>
        <dbReference type="EMBL" id="HCA03157.1"/>
    </source>
</evidence>
<gene>
    <name evidence="2" type="ORF">DEO68_13510</name>
</gene>
<comment type="caution">
    <text evidence="2">The sequence shown here is derived from an EMBL/GenBank/DDBJ whole genome shotgun (WGS) entry which is preliminary data.</text>
</comment>
<name>A0A3D0KHU9_9GAMM</name>
<dbReference type="EMBL" id="DOTR01000078">
    <property type="protein sequence ID" value="HCA03157.1"/>
    <property type="molecule type" value="Genomic_DNA"/>
</dbReference>
<dbReference type="Pfam" id="PF13271">
    <property type="entry name" value="DUF4062"/>
    <property type="match status" value="1"/>
</dbReference>
<reference evidence="2" key="1">
    <citation type="journal article" date="2018" name="Nat. Biotechnol.">
        <title>A standardized bacterial taxonomy based on genome phylogeny substantially revises the tree of life.</title>
        <authorList>
            <person name="Parks D.H."/>
            <person name="Chuvochina M."/>
            <person name="Waite D.W."/>
            <person name="Rinke C."/>
            <person name="Skarshewski A."/>
            <person name="Chaumeil P.A."/>
            <person name="Hugenholtz P."/>
        </authorList>
    </citation>
    <scope>NUCLEOTIDE SEQUENCE [LARGE SCALE GENOMIC DNA]</scope>
    <source>
        <strain evidence="2">UBA11284</strain>
    </source>
</reference>
<proteinExistence type="predicted"/>
<dbReference type="AlphaFoldDB" id="A0A3D0KHU9"/>
<evidence type="ECO:0000259" key="1">
    <source>
        <dbReference type="Pfam" id="PF13271"/>
    </source>
</evidence>
<feature type="domain" description="DUF4062" evidence="1">
    <location>
        <begin position="5"/>
        <end position="90"/>
    </location>
</feature>
<accession>A0A3D0KHU9</accession>
<protein>
    <recommendedName>
        <fullName evidence="1">DUF4062 domain-containing protein</fullName>
    </recommendedName>
</protein>
<organism evidence="2">
    <name type="scientific">Halomonas campaniensis</name>
    <dbReference type="NCBI Taxonomy" id="213554"/>
    <lineage>
        <taxon>Bacteria</taxon>
        <taxon>Pseudomonadati</taxon>
        <taxon>Pseudomonadota</taxon>
        <taxon>Gammaproteobacteria</taxon>
        <taxon>Oceanospirillales</taxon>
        <taxon>Halomonadaceae</taxon>
        <taxon>Halomonas</taxon>
    </lineage>
</organism>
<dbReference type="InterPro" id="IPR025139">
    <property type="entry name" value="DUF4062"/>
</dbReference>
<sequence>MAIPRVFISSTCYDLKHIRENLKYFVRTIGYEPVLSDEGDVFYSPSSHTHDSCLKEVETCQIFILIIGGRQGGNYKDEISSITNNEYREAVRNNIPIFALVEASVHSDHHVFITNRKKNPDIAESIAYPSIDDIRIFGFVDEVRKNTKNNAIFPFRDFSDMESYLKKQWAGMMYDFIIQRSNEENSKITNKLLDDLALATKKSEELIKVLLKSSGNNETAEKTIEEVSNRVQAENFAKLVLSRFKLDKLWNTSIEDLESIPLNGTWIDFLEATPDFHIDEVDQGDGEVDQVLWGTASHGIQIGSYTNGEYRPANLSSFEDSFSSLKSVDADTRRNIYLTMVNGF</sequence>